<reference evidence="2" key="2">
    <citation type="submission" date="2015-01" db="EMBL/GenBank/DDBJ databases">
        <title>Evolutionary Origins and Diversification of the Mycorrhizal Mutualists.</title>
        <authorList>
            <consortium name="DOE Joint Genome Institute"/>
            <consortium name="Mycorrhizal Genomics Consortium"/>
            <person name="Kohler A."/>
            <person name="Kuo A."/>
            <person name="Nagy L.G."/>
            <person name="Floudas D."/>
            <person name="Copeland A."/>
            <person name="Barry K.W."/>
            <person name="Cichocki N."/>
            <person name="Veneault-Fourrey C."/>
            <person name="LaButti K."/>
            <person name="Lindquist E.A."/>
            <person name="Lipzen A."/>
            <person name="Lundell T."/>
            <person name="Morin E."/>
            <person name="Murat C."/>
            <person name="Riley R."/>
            <person name="Ohm R."/>
            <person name="Sun H."/>
            <person name="Tunlid A."/>
            <person name="Henrissat B."/>
            <person name="Grigoriev I.V."/>
            <person name="Hibbett D.S."/>
            <person name="Martin F."/>
        </authorList>
    </citation>
    <scope>NUCLEOTIDE SEQUENCE [LARGE SCALE GENOMIC DNA]</scope>
    <source>
        <strain evidence="2">441</strain>
    </source>
</reference>
<evidence type="ECO:0000313" key="1">
    <source>
        <dbReference type="EMBL" id="KIK10487.1"/>
    </source>
</evidence>
<protein>
    <submittedName>
        <fullName evidence="1">Uncharacterized protein</fullName>
    </submittedName>
</protein>
<keyword evidence="2" id="KW-1185">Reference proteome</keyword>
<reference evidence="1 2" key="1">
    <citation type="submission" date="2014-04" db="EMBL/GenBank/DDBJ databases">
        <authorList>
            <consortium name="DOE Joint Genome Institute"/>
            <person name="Kuo A."/>
            <person name="Kohler A."/>
            <person name="Costa M.D."/>
            <person name="Nagy L.G."/>
            <person name="Floudas D."/>
            <person name="Copeland A."/>
            <person name="Barry K.W."/>
            <person name="Cichocki N."/>
            <person name="Veneault-Fourrey C."/>
            <person name="LaButti K."/>
            <person name="Lindquist E.A."/>
            <person name="Lipzen A."/>
            <person name="Lundell T."/>
            <person name="Morin E."/>
            <person name="Murat C."/>
            <person name="Sun H."/>
            <person name="Tunlid A."/>
            <person name="Henrissat B."/>
            <person name="Grigoriev I.V."/>
            <person name="Hibbett D.S."/>
            <person name="Martin F."/>
            <person name="Nordberg H.P."/>
            <person name="Cantor M.N."/>
            <person name="Hua S.X."/>
        </authorList>
    </citation>
    <scope>NUCLEOTIDE SEQUENCE [LARGE SCALE GENOMIC DNA]</scope>
    <source>
        <strain evidence="1 2">441</strain>
    </source>
</reference>
<accession>A0A0C9YJG9</accession>
<dbReference type="Proteomes" id="UP000054018">
    <property type="component" value="Unassembled WGS sequence"/>
</dbReference>
<dbReference type="AlphaFoldDB" id="A0A0C9YJG9"/>
<evidence type="ECO:0000313" key="2">
    <source>
        <dbReference type="Proteomes" id="UP000054018"/>
    </source>
</evidence>
<gene>
    <name evidence="1" type="ORF">PISMIDRAFT_620635</name>
</gene>
<sequence length="116" mass="12871">MTIAVTSPCDYFDLMVDSCGHCTLSKYARRSTQGRVHSQEMHFSRHITRWTQAQNPALELPLLSHESGTGVLTSNSSAINPCVPRILCSVNQLGESCSSLFFRLCLITVNGYFSKL</sequence>
<dbReference type="HOGENOM" id="CLU_2097795_0_0_1"/>
<proteinExistence type="predicted"/>
<name>A0A0C9YJG9_9AGAM</name>
<dbReference type="EMBL" id="KN834646">
    <property type="protein sequence ID" value="KIK10487.1"/>
    <property type="molecule type" value="Genomic_DNA"/>
</dbReference>
<organism evidence="1 2">
    <name type="scientific">Pisolithus microcarpus 441</name>
    <dbReference type="NCBI Taxonomy" id="765257"/>
    <lineage>
        <taxon>Eukaryota</taxon>
        <taxon>Fungi</taxon>
        <taxon>Dikarya</taxon>
        <taxon>Basidiomycota</taxon>
        <taxon>Agaricomycotina</taxon>
        <taxon>Agaricomycetes</taxon>
        <taxon>Agaricomycetidae</taxon>
        <taxon>Boletales</taxon>
        <taxon>Sclerodermatineae</taxon>
        <taxon>Pisolithaceae</taxon>
        <taxon>Pisolithus</taxon>
    </lineage>
</organism>